<organism evidence="1">
    <name type="scientific">viral metagenome</name>
    <dbReference type="NCBI Taxonomy" id="1070528"/>
    <lineage>
        <taxon>unclassified sequences</taxon>
        <taxon>metagenomes</taxon>
        <taxon>organismal metagenomes</taxon>
    </lineage>
</organism>
<protein>
    <recommendedName>
        <fullName evidence="2">Glycosyltransferase</fullName>
    </recommendedName>
</protein>
<reference evidence="1" key="1">
    <citation type="journal article" date="2020" name="Nature">
        <title>Giant virus diversity and host interactions through global metagenomics.</title>
        <authorList>
            <person name="Schulz F."/>
            <person name="Roux S."/>
            <person name="Paez-Espino D."/>
            <person name="Jungbluth S."/>
            <person name="Walsh D.A."/>
            <person name="Denef V.J."/>
            <person name="McMahon K.D."/>
            <person name="Konstantinidis K.T."/>
            <person name="Eloe-Fadrosh E.A."/>
            <person name="Kyrpides N.C."/>
            <person name="Woyke T."/>
        </authorList>
    </citation>
    <scope>NUCLEOTIDE SEQUENCE</scope>
    <source>
        <strain evidence="1">GVMAG-M-3300023184-16</strain>
    </source>
</reference>
<evidence type="ECO:0000313" key="1">
    <source>
        <dbReference type="EMBL" id="QHT84075.1"/>
    </source>
</evidence>
<dbReference type="EMBL" id="MN740015">
    <property type="protein sequence ID" value="QHT84075.1"/>
    <property type="molecule type" value="Genomic_DNA"/>
</dbReference>
<evidence type="ECO:0008006" key="2">
    <source>
        <dbReference type="Google" id="ProtNLM"/>
    </source>
</evidence>
<dbReference type="AlphaFoldDB" id="A0A6C0HV90"/>
<proteinExistence type="predicted"/>
<name>A0A6C0HV90_9ZZZZ</name>
<sequence length="226" mass="27557">MPKKIALLFTGRIYQEQNRYHHIMQNLVDIQNKDYEIDIFISHPKDVNDELLQNVIELYKPVLIIRNNEIYDVKRIEKYATTPNINKHNIMSMWLSRYNLYNAFNEYVQEHNKQYDIIVHLRMDNIFREKFDLCTLQSYIDNNELCIPNYYDQYEFGGICDQIVVGNKETFGIWMKMFEKIYDILELTQFHPETMLMNYLRKYNTYAIHRFHMNYIWGNLSEQISC</sequence>
<accession>A0A6C0HV90</accession>